<feature type="coiled-coil region" evidence="7">
    <location>
        <begin position="266"/>
        <end position="311"/>
    </location>
</feature>
<dbReference type="InterPro" id="IPR003613">
    <property type="entry name" value="Ubox_domain"/>
</dbReference>
<evidence type="ECO:0000256" key="2">
    <source>
        <dbReference type="ARBA" id="ARBA00003861"/>
    </source>
</evidence>
<dbReference type="InterPro" id="IPR000719">
    <property type="entry name" value="Prot_kinase_dom"/>
</dbReference>
<evidence type="ECO:0000256" key="1">
    <source>
        <dbReference type="ARBA" id="ARBA00000900"/>
    </source>
</evidence>
<sequence length="808" mass="92423">MNSPRPEEKVYVALGMELQDGFKTLEWTLQKWKSHPISITILHITYNITRDFVYTPFGKLPASSLSDEKLEVLKKYEKEKINNLLSKYIAFCGKVKAEILRVEKNDKPLHKLMLDLISGYHITNLVISLTFMKSSSWRSKSAIGGSFYIHQKKPDFCEFFIICGGKQVFLRVENDERIMEDDQGLKVAKMKDRVNFRALIDKMLPESLIDSRRRSSASSNLQNQWEYCCEEIENYFQHLSSLNFDEEDCEQMMNDSVQISPMEAEMQKLAESNMSITEKLESMRKKKSEAHKEIQLKRKEADSNIERQKKAQWAICLSNRRADELDVLIKEETTKRVGLKEELDTTKDLMREVRTDIEESKKKLNSLMELQSELSNKLEISTTEKMNVESQLEKAVATRAEMVRDIGELRRQRDVLRRRVEFCREKDAIGMAVRMSEPGCSFREYSAEEIRLATDDYSERLRLKSGGDLTHVYRGRISHCTVAIKMINSASAFSREEFQAQVEFLSHVRHPHLIPTLGFCSDPKCMVFEYMHNGNLRDIVLHSRVNSAKRSPALLWHQRIRIAVQICSGLSFLHLAHPKPIVHGSLDPSNILLDRNLVAKISGFGLAQSKGECHVGSDIRAFGVLLLYLLTGRNWDGLAEDMMLSDKAALVRVLDHTAGQWSLDLAQRLSGLALRCLSINQGPDSDVKVGTLMEELEEMRKEAEGLVEKGGREVVVSGGVKQREQESSDVPSVFLCPIFQEVMENPCVAADGFSYEQKAIEEWLRMGRDTSPMTNLRLKHTLLTPNHTLRSLIQDWHAKRSIVSPSAL</sequence>
<dbReference type="AlphaFoldDB" id="A0A978UZM5"/>
<dbReference type="InterPro" id="IPR001245">
    <property type="entry name" value="Ser-Thr/Tyr_kinase_cat_dom"/>
</dbReference>
<gene>
    <name evidence="10" type="ORF">FEM48_Zijuj08G0144300</name>
</gene>
<proteinExistence type="predicted"/>
<comment type="pathway">
    <text evidence="3">Protein modification; protein ubiquitination.</text>
</comment>
<comment type="caution">
    <text evidence="10">The sequence shown here is derived from an EMBL/GenBank/DDBJ whole genome shotgun (WGS) entry which is preliminary data.</text>
</comment>
<dbReference type="CDD" id="cd16655">
    <property type="entry name" value="RING-Ubox_WDSUB1-like"/>
    <property type="match status" value="1"/>
</dbReference>
<dbReference type="Pfam" id="PF04564">
    <property type="entry name" value="U-box"/>
    <property type="match status" value="1"/>
</dbReference>
<evidence type="ECO:0000256" key="4">
    <source>
        <dbReference type="ARBA" id="ARBA00012483"/>
    </source>
</evidence>
<feature type="domain" description="U-box" evidence="9">
    <location>
        <begin position="729"/>
        <end position="803"/>
    </location>
</feature>
<evidence type="ECO:0000259" key="9">
    <source>
        <dbReference type="PROSITE" id="PS51698"/>
    </source>
</evidence>
<dbReference type="EMBL" id="JAEACU010000008">
    <property type="protein sequence ID" value="KAH7520441.1"/>
    <property type="molecule type" value="Genomic_DNA"/>
</dbReference>
<dbReference type="SUPFAM" id="SSF56112">
    <property type="entry name" value="Protein kinase-like (PK-like)"/>
    <property type="match status" value="1"/>
</dbReference>
<evidence type="ECO:0000313" key="10">
    <source>
        <dbReference type="EMBL" id="KAH7520441.1"/>
    </source>
</evidence>
<feature type="coiled-coil region" evidence="7">
    <location>
        <begin position="343"/>
        <end position="426"/>
    </location>
</feature>
<dbReference type="Gene3D" id="3.30.40.10">
    <property type="entry name" value="Zinc/RING finger domain, C3HC4 (zinc finger)"/>
    <property type="match status" value="1"/>
</dbReference>
<dbReference type="PROSITE" id="PS51698">
    <property type="entry name" value="U_BOX"/>
    <property type="match status" value="1"/>
</dbReference>
<reference evidence="10" key="1">
    <citation type="journal article" date="2021" name="Front. Plant Sci.">
        <title>Chromosome-Scale Genome Assembly for Chinese Sour Jujube and Insights Into Its Genome Evolution and Domestication Signature.</title>
        <authorList>
            <person name="Shen L.-Y."/>
            <person name="Luo H."/>
            <person name="Wang X.-L."/>
            <person name="Wang X.-M."/>
            <person name="Qiu X.-J."/>
            <person name="Liu H."/>
            <person name="Zhou S.-S."/>
            <person name="Jia K.-H."/>
            <person name="Nie S."/>
            <person name="Bao Y.-T."/>
            <person name="Zhang R.-G."/>
            <person name="Yun Q.-Z."/>
            <person name="Chai Y.-H."/>
            <person name="Lu J.-Y."/>
            <person name="Li Y."/>
            <person name="Zhao S.-W."/>
            <person name="Mao J.-F."/>
            <person name="Jia S.-G."/>
            <person name="Mao Y.-M."/>
        </authorList>
    </citation>
    <scope>NUCLEOTIDE SEQUENCE</scope>
    <source>
        <strain evidence="10">AT0</strain>
        <tissue evidence="10">Leaf</tissue>
    </source>
</reference>
<comment type="function">
    <text evidence="2">Functions as an E3 ubiquitin ligase.</text>
</comment>
<evidence type="ECO:0000313" key="11">
    <source>
        <dbReference type="Proteomes" id="UP000813462"/>
    </source>
</evidence>
<comment type="catalytic activity">
    <reaction evidence="1">
        <text>S-ubiquitinyl-[E2 ubiquitin-conjugating enzyme]-L-cysteine + [acceptor protein]-L-lysine = [E2 ubiquitin-conjugating enzyme]-L-cysteine + N(6)-ubiquitinyl-[acceptor protein]-L-lysine.</text>
        <dbReference type="EC" id="2.3.2.27"/>
    </reaction>
</comment>
<keyword evidence="5" id="KW-0808">Transferase</keyword>
<dbReference type="InterPro" id="IPR051348">
    <property type="entry name" value="U-box_ubiquitin_ligases"/>
</dbReference>
<evidence type="ECO:0000259" key="8">
    <source>
        <dbReference type="PROSITE" id="PS50011"/>
    </source>
</evidence>
<keyword evidence="7" id="KW-0175">Coiled coil</keyword>
<evidence type="ECO:0000256" key="5">
    <source>
        <dbReference type="ARBA" id="ARBA00022679"/>
    </source>
</evidence>
<dbReference type="EC" id="2.3.2.27" evidence="4"/>
<dbReference type="Pfam" id="PF07714">
    <property type="entry name" value="PK_Tyr_Ser-Thr"/>
    <property type="match status" value="1"/>
</dbReference>
<dbReference type="PANTHER" id="PTHR45647:SF56">
    <property type="entry name" value="U-BOX DOMAIN-CONTAINING PROTEIN 50-RELATED"/>
    <property type="match status" value="1"/>
</dbReference>
<dbReference type="Proteomes" id="UP000813462">
    <property type="component" value="Unassembled WGS sequence"/>
</dbReference>
<dbReference type="OrthoDB" id="10064100at2759"/>
<dbReference type="Gene3D" id="1.10.510.10">
    <property type="entry name" value="Transferase(Phosphotransferase) domain 1"/>
    <property type="match status" value="1"/>
</dbReference>
<dbReference type="InterPro" id="IPR013083">
    <property type="entry name" value="Znf_RING/FYVE/PHD"/>
</dbReference>
<dbReference type="GO" id="GO:0061630">
    <property type="term" value="F:ubiquitin protein ligase activity"/>
    <property type="evidence" value="ECO:0007669"/>
    <property type="project" value="UniProtKB-EC"/>
</dbReference>
<accession>A0A978UZM5</accession>
<dbReference type="InterPro" id="IPR011009">
    <property type="entry name" value="Kinase-like_dom_sf"/>
</dbReference>
<feature type="domain" description="Protein kinase" evidence="8">
    <location>
        <begin position="458"/>
        <end position="699"/>
    </location>
</feature>
<evidence type="ECO:0000256" key="6">
    <source>
        <dbReference type="ARBA" id="ARBA00022786"/>
    </source>
</evidence>
<dbReference type="GO" id="GO:0005524">
    <property type="term" value="F:ATP binding"/>
    <property type="evidence" value="ECO:0007669"/>
    <property type="project" value="InterPro"/>
</dbReference>
<dbReference type="SMART" id="SM00504">
    <property type="entry name" value="Ubox"/>
    <property type="match status" value="1"/>
</dbReference>
<dbReference type="PANTHER" id="PTHR45647">
    <property type="entry name" value="OS02G0152300 PROTEIN"/>
    <property type="match status" value="1"/>
</dbReference>
<dbReference type="PROSITE" id="PS50011">
    <property type="entry name" value="PROTEIN_KINASE_DOM"/>
    <property type="match status" value="1"/>
</dbReference>
<protein>
    <recommendedName>
        <fullName evidence="4">RING-type E3 ubiquitin transferase</fullName>
        <ecNumber evidence="4">2.3.2.27</ecNumber>
    </recommendedName>
</protein>
<organism evidence="10 11">
    <name type="scientific">Ziziphus jujuba var. spinosa</name>
    <dbReference type="NCBI Taxonomy" id="714518"/>
    <lineage>
        <taxon>Eukaryota</taxon>
        <taxon>Viridiplantae</taxon>
        <taxon>Streptophyta</taxon>
        <taxon>Embryophyta</taxon>
        <taxon>Tracheophyta</taxon>
        <taxon>Spermatophyta</taxon>
        <taxon>Magnoliopsida</taxon>
        <taxon>eudicotyledons</taxon>
        <taxon>Gunneridae</taxon>
        <taxon>Pentapetalae</taxon>
        <taxon>rosids</taxon>
        <taxon>fabids</taxon>
        <taxon>Rosales</taxon>
        <taxon>Rhamnaceae</taxon>
        <taxon>Paliureae</taxon>
        <taxon>Ziziphus</taxon>
    </lineage>
</organism>
<dbReference type="GO" id="GO:0004672">
    <property type="term" value="F:protein kinase activity"/>
    <property type="evidence" value="ECO:0007669"/>
    <property type="project" value="InterPro"/>
</dbReference>
<evidence type="ECO:0000256" key="7">
    <source>
        <dbReference type="SAM" id="Coils"/>
    </source>
</evidence>
<dbReference type="GO" id="GO:0016567">
    <property type="term" value="P:protein ubiquitination"/>
    <property type="evidence" value="ECO:0007669"/>
    <property type="project" value="InterPro"/>
</dbReference>
<dbReference type="SUPFAM" id="SSF57850">
    <property type="entry name" value="RING/U-box"/>
    <property type="match status" value="1"/>
</dbReference>
<name>A0A978UZM5_ZIZJJ</name>
<keyword evidence="6" id="KW-0833">Ubl conjugation pathway</keyword>
<evidence type="ECO:0000256" key="3">
    <source>
        <dbReference type="ARBA" id="ARBA00004906"/>
    </source>
</evidence>